<keyword evidence="2" id="KW-0119">Carbohydrate metabolism</keyword>
<dbReference type="Proteomes" id="UP000823617">
    <property type="component" value="Unassembled WGS sequence"/>
</dbReference>
<evidence type="ECO:0000256" key="2">
    <source>
        <dbReference type="ARBA" id="ARBA00023277"/>
    </source>
</evidence>
<dbReference type="GO" id="GO:0005975">
    <property type="term" value="P:carbohydrate metabolic process"/>
    <property type="evidence" value="ECO:0007669"/>
    <property type="project" value="InterPro"/>
</dbReference>
<evidence type="ECO:0000256" key="1">
    <source>
        <dbReference type="ARBA" id="ARBA00006821"/>
    </source>
</evidence>
<feature type="domain" description="Glycoside hydrolase family 57 N-terminal" evidence="4">
    <location>
        <begin position="7"/>
        <end position="295"/>
    </location>
</feature>
<comment type="caution">
    <text evidence="5">The sequence shown here is derived from an EMBL/GenBank/DDBJ whole genome shotgun (WGS) entry which is preliminary data.</text>
</comment>
<feature type="compositionally biased region" description="Low complexity" evidence="3">
    <location>
        <begin position="419"/>
        <end position="438"/>
    </location>
</feature>
<comment type="similarity">
    <text evidence="1">Belongs to the glycosyl hydrolase 57 family.</text>
</comment>
<evidence type="ECO:0000259" key="4">
    <source>
        <dbReference type="Pfam" id="PF03065"/>
    </source>
</evidence>
<feature type="compositionally biased region" description="Basic residues" evidence="3">
    <location>
        <begin position="453"/>
        <end position="462"/>
    </location>
</feature>
<name>A0A9D9HLU7_9BACT</name>
<proteinExistence type="inferred from homology"/>
<dbReference type="Gene3D" id="3.20.110.20">
    <property type="match status" value="1"/>
</dbReference>
<feature type="region of interest" description="Disordered" evidence="3">
    <location>
        <begin position="414"/>
        <end position="462"/>
    </location>
</feature>
<evidence type="ECO:0000313" key="6">
    <source>
        <dbReference type="Proteomes" id="UP000823617"/>
    </source>
</evidence>
<reference evidence="5" key="1">
    <citation type="submission" date="2020-10" db="EMBL/GenBank/DDBJ databases">
        <authorList>
            <person name="Gilroy R."/>
        </authorList>
    </citation>
    <scope>NUCLEOTIDE SEQUENCE</scope>
    <source>
        <strain evidence="5">B1-3475</strain>
    </source>
</reference>
<dbReference type="SUPFAM" id="SSF88713">
    <property type="entry name" value="Glycoside hydrolase/deacetylase"/>
    <property type="match status" value="1"/>
</dbReference>
<feature type="compositionally biased region" description="Basic and acidic residues" evidence="3">
    <location>
        <begin position="441"/>
        <end position="450"/>
    </location>
</feature>
<dbReference type="GO" id="GO:0003824">
    <property type="term" value="F:catalytic activity"/>
    <property type="evidence" value="ECO:0007669"/>
    <property type="project" value="InterPro"/>
</dbReference>
<dbReference type="PANTHER" id="PTHR36306:SF1">
    <property type="entry name" value="ALPHA-AMYLASE-RELATED"/>
    <property type="match status" value="1"/>
</dbReference>
<dbReference type="AlphaFoldDB" id="A0A9D9HLU7"/>
<evidence type="ECO:0000256" key="3">
    <source>
        <dbReference type="SAM" id="MobiDB-lite"/>
    </source>
</evidence>
<evidence type="ECO:0000313" key="5">
    <source>
        <dbReference type="EMBL" id="MBO8456225.1"/>
    </source>
</evidence>
<dbReference type="Pfam" id="PF03065">
    <property type="entry name" value="Glyco_hydro_57"/>
    <property type="match status" value="1"/>
</dbReference>
<organism evidence="5 6">
    <name type="scientific">Candidatus Cryptobacteroides intestinigallinarum</name>
    <dbReference type="NCBI Taxonomy" id="2840767"/>
    <lineage>
        <taxon>Bacteria</taxon>
        <taxon>Pseudomonadati</taxon>
        <taxon>Bacteroidota</taxon>
        <taxon>Bacteroidia</taxon>
        <taxon>Bacteroidales</taxon>
        <taxon>Candidatus Cryptobacteroides</taxon>
    </lineage>
</organism>
<sequence>MKKSICLYFQVHQPNRLRLYRFFDIGKDSHYYDDFANRTILRRVAQKCYLPMNALLLEMIARHKGEFKVAFSISGTVLEQFDRYAPEVIESFRKLAETGCVEFLSETYYHSLASLASPDEFKHQVLKHKEAIENYFGVTPKAFRNTELIYSDAIGEMVYDMGFKTMLTEGAKHVLGWKSPNYIYSGARAPKLKLLLKNSSLSDDIAFRFSDKSWPDWPLTGEKYLSWIKASAQNDEIVNLFMDYETFGEHQKAQSGIFDFMRYLPDVVLNDGEFEFVTPSQAAKKHQSVGVLDVPDPISWADEERDVTAWLGNELQNDAFGKLYGLGEKLSLVNDETLWSDYGHLQESDHFYYMCTKFFSDGAVHKYFNPYDTPYEAFINYMNVLSDFILRVDDAISVSDAKFAARKDEPKAKSKAKAAAKPAAEAKASVKRASSAKSKAVKAEKEEKPAKAAPKKKTTKTK</sequence>
<dbReference type="EMBL" id="JADIMK010000075">
    <property type="protein sequence ID" value="MBO8456225.1"/>
    <property type="molecule type" value="Genomic_DNA"/>
</dbReference>
<dbReference type="CDD" id="cd10795">
    <property type="entry name" value="GH57N_MJA1_like"/>
    <property type="match status" value="1"/>
</dbReference>
<dbReference type="InterPro" id="IPR011330">
    <property type="entry name" value="Glyco_hydro/deAcase_b/a-brl"/>
</dbReference>
<accession>A0A9D9HLU7</accession>
<gene>
    <name evidence="5" type="ORF">IAC08_07470</name>
</gene>
<dbReference type="InterPro" id="IPR052046">
    <property type="entry name" value="GH57_Enzymes"/>
</dbReference>
<dbReference type="InterPro" id="IPR004300">
    <property type="entry name" value="Glyco_hydro_57_N"/>
</dbReference>
<protein>
    <submittedName>
        <fullName evidence="5">Polysaccharide deacetylase family protein</fullName>
    </submittedName>
</protein>
<dbReference type="PANTHER" id="PTHR36306">
    <property type="entry name" value="ALPHA-AMYLASE-RELATED-RELATED"/>
    <property type="match status" value="1"/>
</dbReference>
<reference evidence="5" key="2">
    <citation type="journal article" date="2021" name="PeerJ">
        <title>Extensive microbial diversity within the chicken gut microbiome revealed by metagenomics and culture.</title>
        <authorList>
            <person name="Gilroy R."/>
            <person name="Ravi A."/>
            <person name="Getino M."/>
            <person name="Pursley I."/>
            <person name="Horton D.L."/>
            <person name="Alikhan N.F."/>
            <person name="Baker D."/>
            <person name="Gharbi K."/>
            <person name="Hall N."/>
            <person name="Watson M."/>
            <person name="Adriaenssens E.M."/>
            <person name="Foster-Nyarko E."/>
            <person name="Jarju S."/>
            <person name="Secka A."/>
            <person name="Antonio M."/>
            <person name="Oren A."/>
            <person name="Chaudhuri R.R."/>
            <person name="La Ragione R."/>
            <person name="Hildebrand F."/>
            <person name="Pallen M.J."/>
        </authorList>
    </citation>
    <scope>NUCLEOTIDE SEQUENCE</scope>
    <source>
        <strain evidence="5">B1-3475</strain>
    </source>
</reference>